<proteinExistence type="inferred from homology"/>
<sequence>MATAPIGSLTNTTPASTADKSTAKTSNDQMNQDTFLKLLVAQLKYQDPSNPTDSSQFMAQTAQFTLVEKMEALAKSQETLVQSSQLSSATSLVGAQITYLQSGVSQTGIVTGVSISDGTPTLMVGDTKVDLSTVQTVTRAGS</sequence>
<dbReference type="EMBL" id="JBITLV010000001">
    <property type="protein sequence ID" value="MFI7585875.1"/>
    <property type="molecule type" value="Genomic_DNA"/>
</dbReference>
<dbReference type="Proteomes" id="UP001612915">
    <property type="component" value="Unassembled WGS sequence"/>
</dbReference>
<keyword evidence="4" id="KW-0966">Cell projection</keyword>
<feature type="region of interest" description="Disordered" evidence="3">
    <location>
        <begin position="1"/>
        <end position="27"/>
    </location>
</feature>
<comment type="caution">
    <text evidence="4">The sequence shown here is derived from an EMBL/GenBank/DDBJ whole genome shotgun (WGS) entry which is preliminary data.</text>
</comment>
<keyword evidence="5" id="KW-1185">Reference proteome</keyword>
<keyword evidence="2" id="KW-1005">Bacterial flagellum biogenesis</keyword>
<reference evidence="4 5" key="1">
    <citation type="submission" date="2024-10" db="EMBL/GenBank/DDBJ databases">
        <title>The Natural Products Discovery Center: Release of the First 8490 Sequenced Strains for Exploring Actinobacteria Biosynthetic Diversity.</title>
        <authorList>
            <person name="Kalkreuter E."/>
            <person name="Kautsar S.A."/>
            <person name="Yang D."/>
            <person name="Bader C.D."/>
            <person name="Teijaro C.N."/>
            <person name="Fluegel L."/>
            <person name="Davis C.M."/>
            <person name="Simpson J.R."/>
            <person name="Lauterbach L."/>
            <person name="Steele A.D."/>
            <person name="Gui C."/>
            <person name="Meng S."/>
            <person name="Li G."/>
            <person name="Viehrig K."/>
            <person name="Ye F."/>
            <person name="Su P."/>
            <person name="Kiefer A.F."/>
            <person name="Nichols A."/>
            <person name="Cepeda A.J."/>
            <person name="Yan W."/>
            <person name="Fan B."/>
            <person name="Jiang Y."/>
            <person name="Adhikari A."/>
            <person name="Zheng C.-J."/>
            <person name="Schuster L."/>
            <person name="Cowan T.M."/>
            <person name="Smanski M.J."/>
            <person name="Chevrette M.G."/>
            <person name="De Carvalho L.P.S."/>
            <person name="Shen B."/>
        </authorList>
    </citation>
    <scope>NUCLEOTIDE SEQUENCE [LARGE SCALE GENOMIC DNA]</scope>
    <source>
        <strain evidence="4 5">NPDC049639</strain>
    </source>
</reference>
<feature type="compositionally biased region" description="Polar residues" evidence="3">
    <location>
        <begin position="8"/>
        <end position="27"/>
    </location>
</feature>
<organism evidence="4 5">
    <name type="scientific">Spongisporangium articulatum</name>
    <dbReference type="NCBI Taxonomy" id="3362603"/>
    <lineage>
        <taxon>Bacteria</taxon>
        <taxon>Bacillati</taxon>
        <taxon>Actinomycetota</taxon>
        <taxon>Actinomycetes</taxon>
        <taxon>Kineosporiales</taxon>
        <taxon>Kineosporiaceae</taxon>
        <taxon>Spongisporangium</taxon>
    </lineage>
</organism>
<evidence type="ECO:0000256" key="1">
    <source>
        <dbReference type="ARBA" id="ARBA00010577"/>
    </source>
</evidence>
<evidence type="ECO:0000313" key="4">
    <source>
        <dbReference type="EMBL" id="MFI7585875.1"/>
    </source>
</evidence>
<evidence type="ECO:0000313" key="5">
    <source>
        <dbReference type="Proteomes" id="UP001612915"/>
    </source>
</evidence>
<evidence type="ECO:0000256" key="2">
    <source>
        <dbReference type="ARBA" id="ARBA00022795"/>
    </source>
</evidence>
<accession>A0ABW8AHN8</accession>
<evidence type="ECO:0000256" key="3">
    <source>
        <dbReference type="SAM" id="MobiDB-lite"/>
    </source>
</evidence>
<dbReference type="InterPro" id="IPR005648">
    <property type="entry name" value="FlgD"/>
</dbReference>
<comment type="similarity">
    <text evidence="1">Belongs to the FlgD family.</text>
</comment>
<dbReference type="Pfam" id="PF03963">
    <property type="entry name" value="FlgD"/>
    <property type="match status" value="1"/>
</dbReference>
<name>A0ABW8AHN8_9ACTN</name>
<gene>
    <name evidence="4" type="ORF">ACIB24_02225</name>
</gene>
<keyword evidence="4" id="KW-0969">Cilium</keyword>
<dbReference type="RefSeq" id="WP_398274518.1">
    <property type="nucleotide sequence ID" value="NZ_JBITLV010000001.1"/>
</dbReference>
<keyword evidence="4" id="KW-0282">Flagellum</keyword>
<protein>
    <submittedName>
        <fullName evidence="4">Flagellar hook capping FlgD N-terminal domain-containing protein</fullName>
    </submittedName>
</protein>